<evidence type="ECO:0000256" key="1">
    <source>
        <dbReference type="SAM" id="MobiDB-lite"/>
    </source>
</evidence>
<evidence type="ECO:0000313" key="4">
    <source>
        <dbReference type="EMBL" id="KAK8859546.1"/>
    </source>
</evidence>
<name>A0ABR2I9C9_9PEZI</name>
<evidence type="ECO:0008006" key="6">
    <source>
        <dbReference type="Google" id="ProtNLM"/>
    </source>
</evidence>
<organism evidence="4 5">
    <name type="scientific">Apiospora arundinis</name>
    <dbReference type="NCBI Taxonomy" id="335852"/>
    <lineage>
        <taxon>Eukaryota</taxon>
        <taxon>Fungi</taxon>
        <taxon>Dikarya</taxon>
        <taxon>Ascomycota</taxon>
        <taxon>Pezizomycotina</taxon>
        <taxon>Sordariomycetes</taxon>
        <taxon>Xylariomycetidae</taxon>
        <taxon>Amphisphaeriales</taxon>
        <taxon>Apiosporaceae</taxon>
        <taxon>Apiospora</taxon>
    </lineage>
</organism>
<protein>
    <recommendedName>
        <fullName evidence="6">Helitron helicase-like domain-containing protein</fullName>
    </recommendedName>
</protein>
<feature type="region of interest" description="Disordered" evidence="1">
    <location>
        <begin position="497"/>
        <end position="522"/>
    </location>
</feature>
<dbReference type="InterPro" id="IPR046700">
    <property type="entry name" value="DUF6570"/>
</dbReference>
<feature type="compositionally biased region" description="Basic and acidic residues" evidence="1">
    <location>
        <begin position="420"/>
        <end position="430"/>
    </location>
</feature>
<proteinExistence type="predicted"/>
<gene>
    <name evidence="4" type="ORF">PGQ11_010280</name>
</gene>
<comment type="caution">
    <text evidence="4">The sequence shown here is derived from an EMBL/GenBank/DDBJ whole genome shotgun (WGS) entry which is preliminary data.</text>
</comment>
<evidence type="ECO:0000259" key="3">
    <source>
        <dbReference type="Pfam" id="PF20209"/>
    </source>
</evidence>
<dbReference type="EMBL" id="JAPCWZ010000006">
    <property type="protein sequence ID" value="KAK8859546.1"/>
    <property type="molecule type" value="Genomic_DNA"/>
</dbReference>
<feature type="region of interest" description="Disordered" evidence="1">
    <location>
        <begin position="1239"/>
        <end position="1258"/>
    </location>
</feature>
<feature type="region of interest" description="Disordered" evidence="1">
    <location>
        <begin position="404"/>
        <end position="430"/>
    </location>
</feature>
<keyword evidence="5" id="KW-1185">Reference proteome</keyword>
<feature type="compositionally biased region" description="Basic and acidic residues" evidence="1">
    <location>
        <begin position="36"/>
        <end position="58"/>
    </location>
</feature>
<dbReference type="Proteomes" id="UP001390339">
    <property type="component" value="Unassembled WGS sequence"/>
</dbReference>
<reference evidence="4 5" key="1">
    <citation type="journal article" date="2024" name="IMA Fungus">
        <title>Apiospora arundinis, a panoply of carbohydrate-active enzymes and secondary metabolites.</title>
        <authorList>
            <person name="Sorensen T."/>
            <person name="Petersen C."/>
            <person name="Muurmann A.T."/>
            <person name="Christiansen J.V."/>
            <person name="Brundto M.L."/>
            <person name="Overgaard C.K."/>
            <person name="Boysen A.T."/>
            <person name="Wollenberg R.D."/>
            <person name="Larsen T.O."/>
            <person name="Sorensen J.L."/>
            <person name="Nielsen K.L."/>
            <person name="Sondergaard T.E."/>
        </authorList>
    </citation>
    <scope>NUCLEOTIDE SEQUENCE [LARGE SCALE GENOMIC DNA]</scope>
    <source>
        <strain evidence="4 5">AAU 773</strain>
    </source>
</reference>
<feature type="domain" description="Helitron helicase-like" evidence="2">
    <location>
        <begin position="563"/>
        <end position="780"/>
    </location>
</feature>
<dbReference type="Pfam" id="PF20209">
    <property type="entry name" value="DUF6570"/>
    <property type="match status" value="1"/>
</dbReference>
<evidence type="ECO:0000313" key="5">
    <source>
        <dbReference type="Proteomes" id="UP001390339"/>
    </source>
</evidence>
<accession>A0ABR2I9C9</accession>
<dbReference type="Pfam" id="PF14214">
    <property type="entry name" value="Helitron_like_N"/>
    <property type="match status" value="1"/>
</dbReference>
<sequence length="1342" mass="151965">MTRTTRLPVETPAAPTREDRERRYSPGGRVEDSEETINRLRERAEKISRESQNQREGETESQEVRQWLQRHRQQREEEARRREWTNHTRLRREQARGRRTSSPNQKEAGRYSPETVAELKVAFSRVLAAADKTFQEKQAASDRREWCEPIPLERKVETVRSFLKAFHDEDDMEIAVCSVCSLQKRPRDLDRVNWRTAVPEQIRLALADTFACKGCFPEEGSGVVVPVCVRCREAFDRGRVPEACMGGLASIGCEHRYPKELEELTPLEEKLISLNASYGFITKFNVQRGQPTGPTYRKHITGHITVFPNDVESLAAVVLPHPLVAVLKDVHIMWTGPERPTPRDVSKLLTVRPQTMRTALGWLRLNNPIYKEVIVAEGEIRSWQFESGTFVPIVAYQHMVRENETAEERTRTAHVAPPGDRGRESPAAERTAEDIVEELVQGEPRAPVVSVEEAVSEETAERVFELRSTAMFPIDEEAALADQDKLAFIGHALEKERQGGSSHVGGEGEGETPSIEVRSSGERPFVRVSRGRDFADSFSPDFFLKTFPTFAEGPLRDMTLESWAKAVLRRHGGRCSRHPAFAFHVFNILVRSRNRQVAQGRVQRSAFRRVEGIYETLTPERLRQAEKETFVTGRTADADVLALMKELSLYGSRHPLSNESRLHMRKKIFALIVATGLTAVWFTINPNDINNPLKLKLAAHRGLDDEAARALLDELKTALQAATLSIHDPLGSTVFFFREVHLFLEYYVRVGRPSVFGKVSDYYATVETNDRGVLHLHGLLWFDANMALPGLIRDMADPREAEYRAKVRRFVDDVFTETLDEGLAKTAADRESKTTVVPTEATQSAAWLSAAFEEECHFVASRCQVHHHSATCVKYSFRDALKKGGEKRAEPLCRFGAPWKLVPSTGFTEDGLLEVERNHPMVNRYNQSMAVGLRHNHDITMILTRTMGMALMWYICNYATKLNAPMWKRLALASELLELIRQQQGRPEGEADEPRTAEEETWLFLLRVSNRIFTSRELSQPEVLAYLLGFGTDFSSVRNWTWVHLNSLYWACAREWAGLREEVSALGRETYAENLYFFQDGIRLPYLQAYKHRGPVLEGLCLYKYLSFVILKKEGTGRRRTGAIPFPTTATICAGRAPGKAACPVLYGRLADRFDDPDEKVFKWNAVLHLALFVPWERFASEGTGDLPALWRLFEEGLSDRLRFHVRNIALLRVSADDAAADRKLRGFDQDFEEIVDPQALGGAGLEEDGTASEDENRERQEYWNAFLDILSGAARGSSIKDMAISSALRSLNENAEAVEEADAGTGEDGMVTGRSRGRRFYTELQDIQDASLRGAGLLGRE</sequence>
<feature type="region of interest" description="Disordered" evidence="1">
    <location>
        <begin position="1"/>
        <end position="113"/>
    </location>
</feature>
<evidence type="ECO:0000259" key="2">
    <source>
        <dbReference type="Pfam" id="PF14214"/>
    </source>
</evidence>
<feature type="domain" description="DUF6570" evidence="3">
    <location>
        <begin position="252"/>
        <end position="378"/>
    </location>
</feature>
<feature type="compositionally biased region" description="Basic and acidic residues" evidence="1">
    <location>
        <begin position="74"/>
        <end position="96"/>
    </location>
</feature>
<dbReference type="InterPro" id="IPR025476">
    <property type="entry name" value="Helitron_helicase-like"/>
</dbReference>